<keyword evidence="4" id="KW-0406">Ion transport</keyword>
<dbReference type="Proteomes" id="UP001150062">
    <property type="component" value="Unassembled WGS sequence"/>
</dbReference>
<evidence type="ECO:0000256" key="1">
    <source>
        <dbReference type="ARBA" id="ARBA00010066"/>
    </source>
</evidence>
<evidence type="ECO:0000313" key="6">
    <source>
        <dbReference type="EMBL" id="KAJ3452440.1"/>
    </source>
</evidence>
<dbReference type="Pfam" id="PF03179">
    <property type="entry name" value="V-ATPase_G"/>
    <property type="match status" value="1"/>
</dbReference>
<reference evidence="7" key="1">
    <citation type="submission" date="2022-08" db="EMBL/GenBank/DDBJ databases">
        <title>Novel sulfate-reducing endosymbionts in the free-living metamonad Anaeramoeba.</title>
        <authorList>
            <person name="Jerlstrom-Hultqvist J."/>
            <person name="Cepicka I."/>
            <person name="Gallot-Lavallee L."/>
            <person name="Salas-Leiva D."/>
            <person name="Curtis B.A."/>
            <person name="Zahonova K."/>
            <person name="Pipaliya S."/>
            <person name="Dacks J."/>
            <person name="Roger A.J."/>
        </authorList>
    </citation>
    <scope>NUCLEOTIDE SEQUENCE</scope>
    <source>
        <strain evidence="7">Schooner1</strain>
    </source>
</reference>
<sequence length="121" mass="14311">MSNEIIQELQLAEETASSYIELATKFQVKRVHQAKDEAIEDIKRLREMKQEEFELYRKERLGSSKENVKENEERTQKEIKETIKYAQTKKNEAIQLLLDTVLNIDLEIVTPKKEEGEEKEN</sequence>
<dbReference type="GO" id="GO:0046961">
    <property type="term" value="F:proton-transporting ATPase activity, rotational mechanism"/>
    <property type="evidence" value="ECO:0007669"/>
    <property type="project" value="InterPro"/>
</dbReference>
<dbReference type="PANTHER" id="PTHR12713:SF11">
    <property type="entry name" value="V-TYPE PROTON ATPASE SUBUNIT G"/>
    <property type="match status" value="1"/>
</dbReference>
<proteinExistence type="inferred from homology"/>
<dbReference type="EMBL" id="JAOAOG010000109">
    <property type="protein sequence ID" value="KAJ6248691.1"/>
    <property type="molecule type" value="Genomic_DNA"/>
</dbReference>
<comment type="caution">
    <text evidence="6">The sequence shown here is derived from an EMBL/GenBank/DDBJ whole genome shotgun (WGS) entry which is preliminary data.</text>
</comment>
<evidence type="ECO:0000256" key="2">
    <source>
        <dbReference type="ARBA" id="ARBA00022448"/>
    </source>
</evidence>
<dbReference type="GO" id="GO:0000221">
    <property type="term" value="C:vacuolar proton-transporting V-type ATPase, V1 domain"/>
    <property type="evidence" value="ECO:0007669"/>
    <property type="project" value="TreeGrafter"/>
</dbReference>
<evidence type="ECO:0000256" key="5">
    <source>
        <dbReference type="SAM" id="Coils"/>
    </source>
</evidence>
<organism evidence="6 8">
    <name type="scientific">Anaeramoeba flamelloides</name>
    <dbReference type="NCBI Taxonomy" id="1746091"/>
    <lineage>
        <taxon>Eukaryota</taxon>
        <taxon>Metamonada</taxon>
        <taxon>Anaeramoebidae</taxon>
        <taxon>Anaeramoeba</taxon>
    </lineage>
</organism>
<dbReference type="Gene3D" id="1.20.5.2950">
    <property type="match status" value="1"/>
</dbReference>
<dbReference type="Proteomes" id="UP001146793">
    <property type="component" value="Unassembled WGS sequence"/>
</dbReference>
<evidence type="ECO:0000313" key="7">
    <source>
        <dbReference type="EMBL" id="KAJ6248691.1"/>
    </source>
</evidence>
<keyword evidence="9" id="KW-1185">Reference proteome</keyword>
<protein>
    <submittedName>
        <fullName evidence="6">V-type proton atpase subunit g</fullName>
    </submittedName>
</protein>
<dbReference type="GO" id="GO:0016887">
    <property type="term" value="F:ATP hydrolysis activity"/>
    <property type="evidence" value="ECO:0007669"/>
    <property type="project" value="TreeGrafter"/>
</dbReference>
<evidence type="ECO:0000256" key="4">
    <source>
        <dbReference type="ARBA" id="ARBA00023065"/>
    </source>
</evidence>
<feature type="coiled-coil region" evidence="5">
    <location>
        <begin position="28"/>
        <end position="78"/>
    </location>
</feature>
<keyword evidence="3" id="KW-0375">Hydrogen ion transport</keyword>
<evidence type="ECO:0000313" key="8">
    <source>
        <dbReference type="Proteomes" id="UP001146793"/>
    </source>
</evidence>
<evidence type="ECO:0000256" key="3">
    <source>
        <dbReference type="ARBA" id="ARBA00022781"/>
    </source>
</evidence>
<dbReference type="EMBL" id="JANTQA010000008">
    <property type="protein sequence ID" value="KAJ3452440.1"/>
    <property type="molecule type" value="Genomic_DNA"/>
</dbReference>
<name>A0AAV8AK81_9EUKA</name>
<reference evidence="6" key="2">
    <citation type="submission" date="2022-08" db="EMBL/GenBank/DDBJ databases">
        <title>Novel sulphate-reducing endosymbionts in the free-living metamonad Anaeramoeba.</title>
        <authorList>
            <person name="Jerlstrom-Hultqvist J."/>
            <person name="Cepicka I."/>
            <person name="Gallot-Lavallee L."/>
            <person name="Salas-Leiva D."/>
            <person name="Curtis B.A."/>
            <person name="Zahonova K."/>
            <person name="Pipaliya S."/>
            <person name="Dacks J."/>
            <person name="Roger A.J."/>
        </authorList>
    </citation>
    <scope>NUCLEOTIDE SEQUENCE</scope>
    <source>
        <strain evidence="6">Busselton2</strain>
    </source>
</reference>
<gene>
    <name evidence="6" type="ORF">M0812_04208</name>
    <name evidence="7" type="ORF">M0813_17425</name>
</gene>
<keyword evidence="5" id="KW-0175">Coiled coil</keyword>
<accession>A0AAV8AK81</accession>
<comment type="similarity">
    <text evidence="1">Belongs to the V-ATPase G subunit family.</text>
</comment>
<evidence type="ECO:0000313" key="9">
    <source>
        <dbReference type="Proteomes" id="UP001150062"/>
    </source>
</evidence>
<dbReference type="AlphaFoldDB" id="A0AAV8AK81"/>
<dbReference type="PANTHER" id="PTHR12713">
    <property type="entry name" value="VACUOLAR ATP SYNTHASE SUBUNIT G"/>
    <property type="match status" value="1"/>
</dbReference>
<keyword evidence="2" id="KW-0813">Transport</keyword>
<dbReference type="InterPro" id="IPR005124">
    <property type="entry name" value="V-ATPase_G"/>
</dbReference>